<dbReference type="EMBL" id="JAWDJW010007834">
    <property type="protein sequence ID" value="KAK3061458.1"/>
    <property type="molecule type" value="Genomic_DNA"/>
</dbReference>
<organism evidence="1 2">
    <name type="scientific">Coniosporium uncinatum</name>
    <dbReference type="NCBI Taxonomy" id="93489"/>
    <lineage>
        <taxon>Eukaryota</taxon>
        <taxon>Fungi</taxon>
        <taxon>Dikarya</taxon>
        <taxon>Ascomycota</taxon>
        <taxon>Pezizomycotina</taxon>
        <taxon>Dothideomycetes</taxon>
        <taxon>Dothideomycetes incertae sedis</taxon>
        <taxon>Coniosporium</taxon>
    </lineage>
</organism>
<sequence>MDDAVRSAKETLGLVESFYKSVDPVDFYRHSQNTKRLIDPFKRVTQLLVLPLEHLQGERYLLRTLQTSGHMVVDGLTNYHWLSHFIKLLNTHETALLKAIDELRQPQAISSSLPPAQEDLYPSIPGSPARQRWFWAIIRILRHVRKPLPQSIPNPLRRPKRLPIAQAFPPTYPKIFDYSLSHTPRLNTHRVHLTLSPSASARLMRLARSVNASIGAGCFTLIGLAMMALHEDQHPAIPPEDRLPYVAAFPLNPRAFFGYTSADSCMLAFSDGMALPFLPGSLPIDARFRVLARQADRQLKMYQKKKKKQNQKQDQKKQNQNQNQTQNQIAGEKGRKEEKTDDAAVGWLHAQSPLRLLATNFLITMERVEAKLPEHLKSGGADPQGAYPANWSPYGATNLVSSVGLVKEWVAPGGYPLDGDGDGDDGIAADFREVATGVRARENEFLVQSSGDGEVLRFAASYDANAIDEEMVERWKRKMLDLLEE</sequence>
<evidence type="ECO:0000313" key="2">
    <source>
        <dbReference type="Proteomes" id="UP001186974"/>
    </source>
</evidence>
<reference evidence="1" key="1">
    <citation type="submission" date="2024-09" db="EMBL/GenBank/DDBJ databases">
        <title>Black Yeasts Isolated from many extreme environments.</title>
        <authorList>
            <person name="Coleine C."/>
            <person name="Stajich J.E."/>
            <person name="Selbmann L."/>
        </authorList>
    </citation>
    <scope>NUCLEOTIDE SEQUENCE</scope>
    <source>
        <strain evidence="1">CCFEE 5737</strain>
    </source>
</reference>
<name>A0ACC3D3U9_9PEZI</name>
<accession>A0ACC3D3U9</accession>
<keyword evidence="2" id="KW-1185">Reference proteome</keyword>
<evidence type="ECO:0000313" key="1">
    <source>
        <dbReference type="EMBL" id="KAK3061458.1"/>
    </source>
</evidence>
<comment type="caution">
    <text evidence="1">The sequence shown here is derived from an EMBL/GenBank/DDBJ whole genome shotgun (WGS) entry which is preliminary data.</text>
</comment>
<dbReference type="Proteomes" id="UP001186974">
    <property type="component" value="Unassembled WGS sequence"/>
</dbReference>
<protein>
    <submittedName>
        <fullName evidence="1">Uncharacterized protein</fullName>
    </submittedName>
</protein>
<gene>
    <name evidence="1" type="ORF">LTS18_006243</name>
</gene>
<proteinExistence type="predicted"/>